<dbReference type="PANTHER" id="PTHR35392:SF2">
    <property type="entry name" value="ZN(II)2CYS6 TRANSCRIPTION FACTOR (EUROFUNG)"/>
    <property type="match status" value="1"/>
</dbReference>
<dbReference type="RefSeq" id="XP_066633947.1">
    <property type="nucleotide sequence ID" value="XM_066776066.1"/>
</dbReference>
<name>A0ABR3CJX1_9PEZI</name>
<feature type="region of interest" description="Disordered" evidence="2">
    <location>
        <begin position="754"/>
        <end position="773"/>
    </location>
</feature>
<gene>
    <name evidence="3" type="ORF">SLS55_004610</name>
</gene>
<evidence type="ECO:0000256" key="1">
    <source>
        <dbReference type="ARBA" id="ARBA00023242"/>
    </source>
</evidence>
<feature type="region of interest" description="Disordered" evidence="2">
    <location>
        <begin position="130"/>
        <end position="250"/>
    </location>
</feature>
<evidence type="ECO:0000313" key="4">
    <source>
        <dbReference type="Proteomes" id="UP001430584"/>
    </source>
</evidence>
<feature type="compositionally biased region" description="Low complexity" evidence="2">
    <location>
        <begin position="228"/>
        <end position="243"/>
    </location>
</feature>
<feature type="region of interest" description="Disordered" evidence="2">
    <location>
        <begin position="330"/>
        <end position="366"/>
    </location>
</feature>
<accession>A0ABR3CJX1</accession>
<evidence type="ECO:0000313" key="3">
    <source>
        <dbReference type="EMBL" id="KAL0260918.1"/>
    </source>
</evidence>
<sequence length="881" mass="97388">MGRKPNQLILEFFERGPKLEDASNRYQHTCRSCGEKFPKGRIDTLTAHLVKKCPALTAQDRQRAILQFHDLPVPDLPPPQSSSAQGPAHQVTAPQKHGATNPSQPMTLPYAAPKAGMSRLEALAEVSRQRLDLSGQRIPTPDPDHLPERRGSMRDDAMQNPGPVYEDFLVQDHDPKPNADSNGSAVDAPIHNTEPSGGQQQQPLYQYDHLAVGSPHSAGTPIPPASSTPPSSTLPPSSGGAAATTHSHQSPLVMAASAAEELRANMPNVNHSMEQHGSPGEAAYNPQTGRTGIWASIDPVLQLQDATRDHPEPHSPSPNATSATYHRPIAINPNGQQTHFTTDFSMNPKPAKPKVRGRFSDSRRKEVQEVRKRGACIRCRMLKKPCSGESPCSTCQNVESARLWKHPCIRTRIAEEFNLYSAGLHSVLAFHSISSAKANLHFEHVPGRIEARLFDIEPTMYTTFTTLKGLRGVNGPIDPQLVASGLSMESMQDVEIIDPDVEDIGGKLESYMKRIGPMIYEAETSPFMKPTLVMAHRLSVENKEGIESKESLLSKVLELWVATRVLAEPDLKFQLFFNHTQPPFKDPVIMTPQDLESVPQTSRFPIELATRSEAYRLIDAQILGAMEKRAANLSKFVMNDLERRLLQRQQANPFETFLVSMILLACVERMCWLFKRWENPVHVPARTYSVPPPDLKTELEKSINAANAAATAAENAQNNVDHNVPMPDAPPPQEGTPSMQSTAQAATDAANALFSQPHPNRWPLDKPPASYSQQGERFSDILHMLLKMRGVPPKTTTEPITNIVVPIDNMTNNQTTNATINPKSDALAKEWFAEVKITPMYLAERRNAVFIGNDPREWECFYVSKILVHNGIVEGTGRLVP</sequence>
<protein>
    <recommendedName>
        <fullName evidence="5">Zn 2cys6 transcription factor</fullName>
    </recommendedName>
</protein>
<keyword evidence="1" id="KW-0539">Nucleus</keyword>
<dbReference type="PANTHER" id="PTHR35392">
    <property type="entry name" value="ZN(II)2CYS6 TRANSCRIPTION FACTOR (EUROFUNG)-RELATED-RELATED"/>
    <property type="match status" value="1"/>
</dbReference>
<feature type="region of interest" description="Disordered" evidence="2">
    <location>
        <begin position="306"/>
        <end position="325"/>
    </location>
</feature>
<feature type="compositionally biased region" description="Basic and acidic residues" evidence="2">
    <location>
        <begin position="142"/>
        <end position="157"/>
    </location>
</feature>
<feature type="compositionally biased region" description="Polar residues" evidence="2">
    <location>
        <begin position="333"/>
        <end position="345"/>
    </location>
</feature>
<reference evidence="3 4" key="1">
    <citation type="submission" date="2024-02" db="EMBL/GenBank/DDBJ databases">
        <title>De novo assembly and annotation of 12 fungi associated with fruit tree decline syndrome in Ontario, Canada.</title>
        <authorList>
            <person name="Sulman M."/>
            <person name="Ellouze W."/>
            <person name="Ilyukhin E."/>
        </authorList>
    </citation>
    <scope>NUCLEOTIDE SEQUENCE [LARGE SCALE GENOMIC DNA]</scope>
    <source>
        <strain evidence="3 4">FDS-637</strain>
    </source>
</reference>
<dbReference type="CDD" id="cd00067">
    <property type="entry name" value="GAL4"/>
    <property type="match status" value="1"/>
</dbReference>
<feature type="compositionally biased region" description="Polar residues" evidence="2">
    <location>
        <begin position="193"/>
        <end position="204"/>
    </location>
</feature>
<feature type="region of interest" description="Disordered" evidence="2">
    <location>
        <begin position="719"/>
        <end position="746"/>
    </location>
</feature>
<proteinExistence type="predicted"/>
<dbReference type="EMBL" id="JAJVCZ030000004">
    <property type="protein sequence ID" value="KAL0260918.1"/>
    <property type="molecule type" value="Genomic_DNA"/>
</dbReference>
<dbReference type="InterPro" id="IPR052973">
    <property type="entry name" value="Fungal_sec-metab_reg_TF"/>
</dbReference>
<comment type="caution">
    <text evidence="3">The sequence shown here is derived from an EMBL/GenBank/DDBJ whole genome shotgun (WGS) entry which is preliminary data.</text>
</comment>
<organism evidence="3 4">
    <name type="scientific">Diplodia seriata</name>
    <dbReference type="NCBI Taxonomy" id="420778"/>
    <lineage>
        <taxon>Eukaryota</taxon>
        <taxon>Fungi</taxon>
        <taxon>Dikarya</taxon>
        <taxon>Ascomycota</taxon>
        <taxon>Pezizomycotina</taxon>
        <taxon>Dothideomycetes</taxon>
        <taxon>Dothideomycetes incertae sedis</taxon>
        <taxon>Botryosphaeriales</taxon>
        <taxon>Botryosphaeriaceae</taxon>
        <taxon>Diplodia</taxon>
    </lineage>
</organism>
<keyword evidence="4" id="KW-1185">Reference proteome</keyword>
<evidence type="ECO:0000256" key="2">
    <source>
        <dbReference type="SAM" id="MobiDB-lite"/>
    </source>
</evidence>
<dbReference type="GeneID" id="92008695"/>
<dbReference type="Proteomes" id="UP001430584">
    <property type="component" value="Unassembled WGS sequence"/>
</dbReference>
<evidence type="ECO:0008006" key="5">
    <source>
        <dbReference type="Google" id="ProtNLM"/>
    </source>
</evidence>
<feature type="region of interest" description="Disordered" evidence="2">
    <location>
        <begin position="71"/>
        <end position="110"/>
    </location>
</feature>
<dbReference type="InterPro" id="IPR001138">
    <property type="entry name" value="Zn2Cys6_DnaBD"/>
</dbReference>